<dbReference type="Proteomes" id="UP000831817">
    <property type="component" value="Chromosome"/>
</dbReference>
<accession>A0ABN6PCR8</accession>
<dbReference type="InterPro" id="IPR002773">
    <property type="entry name" value="Deoxyhypusine_synthase"/>
</dbReference>
<evidence type="ECO:0000313" key="3">
    <source>
        <dbReference type="EMBL" id="BDH79693.1"/>
    </source>
</evidence>
<dbReference type="EMBL" id="AP025698">
    <property type="protein sequence ID" value="BDH79693.1"/>
    <property type="molecule type" value="Genomic_DNA"/>
</dbReference>
<evidence type="ECO:0000256" key="1">
    <source>
        <dbReference type="ARBA" id="ARBA00009892"/>
    </source>
</evidence>
<organism evidence="3 4">
    <name type="scientific">Methanothermobacter tenebrarum</name>
    <dbReference type="NCBI Taxonomy" id="680118"/>
    <lineage>
        <taxon>Archaea</taxon>
        <taxon>Methanobacteriati</taxon>
        <taxon>Methanobacteriota</taxon>
        <taxon>Methanomada group</taxon>
        <taxon>Methanobacteria</taxon>
        <taxon>Methanobacteriales</taxon>
        <taxon>Methanobacteriaceae</taxon>
        <taxon>Methanothermobacter</taxon>
    </lineage>
</organism>
<dbReference type="Gene3D" id="3.40.910.10">
    <property type="entry name" value="Deoxyhypusine synthase"/>
    <property type="match status" value="1"/>
</dbReference>
<dbReference type="NCBIfam" id="TIGR00321">
    <property type="entry name" value="dhys"/>
    <property type="match status" value="1"/>
</dbReference>
<dbReference type="InterPro" id="IPR036982">
    <property type="entry name" value="Deoxyhypusine_synthase_sf"/>
</dbReference>
<dbReference type="PANTHER" id="PTHR11703">
    <property type="entry name" value="DEOXYHYPUSINE SYNTHASE"/>
    <property type="match status" value="1"/>
</dbReference>
<keyword evidence="2" id="KW-0808">Transferase</keyword>
<gene>
    <name evidence="3" type="ORF">MTTB_10720</name>
</gene>
<keyword evidence="4" id="KW-1185">Reference proteome</keyword>
<dbReference type="Pfam" id="PF01916">
    <property type="entry name" value="DS"/>
    <property type="match status" value="1"/>
</dbReference>
<proteinExistence type="inferred from homology"/>
<dbReference type="PANTHER" id="PTHR11703:SF2">
    <property type="entry name" value="DEOXYHYPUSINE SYNTHASE-LIKE PROTEIN"/>
    <property type="match status" value="1"/>
</dbReference>
<dbReference type="InterPro" id="IPR029035">
    <property type="entry name" value="DHS-like_NAD/FAD-binding_dom"/>
</dbReference>
<name>A0ABN6PCR8_9EURY</name>
<comment type="similarity">
    <text evidence="1">Belongs to the deoxyhypusine synthase family.</text>
</comment>
<evidence type="ECO:0000256" key="2">
    <source>
        <dbReference type="ARBA" id="ARBA00022679"/>
    </source>
</evidence>
<sequence length="298" mass="32755">MTMRVQHMTIKGEMKVKELIDEMGRAGVLGAGRVYKATRLLSEMFQDNKMNIFLSMAGPLVAGGMRRIISDLLREGRIQALITSGANLTHDLLEAFGGGHYHNLQPGEAKVGHIKDIYTKTEDFEVFEERISKILESITSTRQVFSIREFIHEIGKHIQDENSIIKNATDNNIPIYAPGIIDSMIGLQLWMFTQENQLCLDAVADMHHLSDLVFESERIGAIILGGGVPKHYTLASTILRGGVDAAIQIIMDRSEAGSLSGAPLEEARTWAKAQTDSKLVTVIGDATILFPLILAGAL</sequence>
<reference evidence="3 4" key="1">
    <citation type="submission" date="2022-04" db="EMBL/GenBank/DDBJ databases">
        <title>Complete genome of Methanothermobacter tenebrarum strain RMAS.</title>
        <authorList>
            <person name="Nakamura K."/>
            <person name="Oshima K."/>
            <person name="Hattori M."/>
            <person name="Kamagata Y."/>
            <person name="Takamizawa K."/>
        </authorList>
    </citation>
    <scope>NUCLEOTIDE SEQUENCE [LARGE SCALE GENOMIC DNA]</scope>
    <source>
        <strain evidence="3 4">RMAS</strain>
    </source>
</reference>
<evidence type="ECO:0000313" key="4">
    <source>
        <dbReference type="Proteomes" id="UP000831817"/>
    </source>
</evidence>
<dbReference type="SUPFAM" id="SSF52467">
    <property type="entry name" value="DHS-like NAD/FAD-binding domain"/>
    <property type="match status" value="1"/>
</dbReference>
<protein>
    <submittedName>
        <fullName evidence="3">Deoxyhypusine synthase</fullName>
    </submittedName>
</protein>